<keyword evidence="4 7" id="KW-0812">Transmembrane</keyword>
<evidence type="ECO:0000256" key="5">
    <source>
        <dbReference type="ARBA" id="ARBA00022989"/>
    </source>
</evidence>
<dbReference type="PANTHER" id="PTHR30193:SF37">
    <property type="entry name" value="INNER MEMBRANE ABC TRANSPORTER PERMEASE PROTEIN YCJO"/>
    <property type="match status" value="1"/>
</dbReference>
<dbReference type="SUPFAM" id="SSF161098">
    <property type="entry name" value="MetI-like"/>
    <property type="match status" value="1"/>
</dbReference>
<reference evidence="9 10" key="1">
    <citation type="submission" date="2022-10" db="EMBL/GenBank/DDBJ databases">
        <title>Description of Fervidibacillus gen. nov. in the family Fervidibacillaceae fam. nov. with two species, Fervidibacillus albus sp. nov., and Fervidibacillus halotolerans sp. nov., isolated from tidal flat sediments.</title>
        <authorList>
            <person name="Kwon K.K."/>
            <person name="Yang S.-H."/>
        </authorList>
    </citation>
    <scope>NUCLEOTIDE SEQUENCE [LARGE SCALE GENOMIC DNA]</scope>
    <source>
        <strain evidence="9 10">DSM 23332</strain>
    </source>
</reference>
<sequence length="320" mass="36660">MAMKPAAKIEPVKKLNYSGKKLNFEKYNRFGYLFLAPFFIVFLIFNFYPTIYTIFLSFTDLSGWATTPNFVGLENYTNIINNEFFLKALSNTLLLWTMNFIPQIFIALFLAYTFTNKRLHMKGTGFFKAVFYLPNIITAASIALIFYALFSYPQGPINLLLQDIGLLKEPFDFFRSETGTRLIVAFIQFWMWYGQTTIVLVAAILSIDESLFEAARVDGANERQTFFKITLPLMKPMIIYILITSMIGGLQMFDIPLLLTNGQPNNSVETIMTFIYKQAFQGSRAMNVASTASVILLIISIIFSFVVFRMFRDRGQKGRG</sequence>
<gene>
    <name evidence="9" type="ORF">OEV82_10705</name>
</gene>
<keyword evidence="2 7" id="KW-0813">Transport</keyword>
<organism evidence="9 10">
    <name type="scientific">Pallidibacillus thermolactis</name>
    <dbReference type="NCBI Taxonomy" id="251051"/>
    <lineage>
        <taxon>Bacteria</taxon>
        <taxon>Bacillati</taxon>
        <taxon>Bacillota</taxon>
        <taxon>Bacilli</taxon>
        <taxon>Bacillales</taxon>
        <taxon>Bacillaceae</taxon>
        <taxon>Pallidibacillus</taxon>
    </lineage>
</organism>
<dbReference type="Proteomes" id="UP001208656">
    <property type="component" value="Unassembled WGS sequence"/>
</dbReference>
<dbReference type="InterPro" id="IPR035906">
    <property type="entry name" value="MetI-like_sf"/>
</dbReference>
<evidence type="ECO:0000256" key="7">
    <source>
        <dbReference type="RuleBase" id="RU363032"/>
    </source>
</evidence>
<feature type="transmembrane region" description="Helical" evidence="7">
    <location>
        <begin position="237"/>
        <end position="259"/>
    </location>
</feature>
<feature type="transmembrane region" description="Helical" evidence="7">
    <location>
        <begin position="93"/>
        <end position="114"/>
    </location>
</feature>
<evidence type="ECO:0000256" key="6">
    <source>
        <dbReference type="ARBA" id="ARBA00023136"/>
    </source>
</evidence>
<dbReference type="PANTHER" id="PTHR30193">
    <property type="entry name" value="ABC TRANSPORTER PERMEASE PROTEIN"/>
    <property type="match status" value="1"/>
</dbReference>
<name>A0ABT2WGT5_9BACI</name>
<evidence type="ECO:0000256" key="2">
    <source>
        <dbReference type="ARBA" id="ARBA00022448"/>
    </source>
</evidence>
<evidence type="ECO:0000313" key="9">
    <source>
        <dbReference type="EMBL" id="MCU9594907.1"/>
    </source>
</evidence>
<keyword evidence="5 7" id="KW-1133">Transmembrane helix</keyword>
<feature type="transmembrane region" description="Helical" evidence="7">
    <location>
        <begin position="288"/>
        <end position="311"/>
    </location>
</feature>
<dbReference type="EMBL" id="JAOUSE010000033">
    <property type="protein sequence ID" value="MCU9594907.1"/>
    <property type="molecule type" value="Genomic_DNA"/>
</dbReference>
<accession>A0ABT2WGT5</accession>
<dbReference type="InterPro" id="IPR051393">
    <property type="entry name" value="ABC_transporter_permease"/>
</dbReference>
<evidence type="ECO:0000256" key="4">
    <source>
        <dbReference type="ARBA" id="ARBA00022692"/>
    </source>
</evidence>
<evidence type="ECO:0000256" key="1">
    <source>
        <dbReference type="ARBA" id="ARBA00004651"/>
    </source>
</evidence>
<keyword evidence="3" id="KW-1003">Cell membrane</keyword>
<dbReference type="Pfam" id="PF00528">
    <property type="entry name" value="BPD_transp_1"/>
    <property type="match status" value="1"/>
</dbReference>
<evidence type="ECO:0000313" key="10">
    <source>
        <dbReference type="Proteomes" id="UP001208656"/>
    </source>
</evidence>
<keyword evidence="6 7" id="KW-0472">Membrane</keyword>
<dbReference type="Gene3D" id="1.10.3720.10">
    <property type="entry name" value="MetI-like"/>
    <property type="match status" value="1"/>
</dbReference>
<keyword evidence="10" id="KW-1185">Reference proteome</keyword>
<protein>
    <submittedName>
        <fullName evidence="9">Sugar ABC transporter permease</fullName>
    </submittedName>
</protein>
<proteinExistence type="inferred from homology"/>
<comment type="subcellular location">
    <subcellularLocation>
        <location evidence="1 7">Cell membrane</location>
        <topology evidence="1 7">Multi-pass membrane protein</topology>
    </subcellularLocation>
</comment>
<comment type="similarity">
    <text evidence="7">Belongs to the binding-protein-dependent transport system permease family.</text>
</comment>
<dbReference type="CDD" id="cd06261">
    <property type="entry name" value="TM_PBP2"/>
    <property type="match status" value="1"/>
</dbReference>
<feature type="transmembrane region" description="Helical" evidence="7">
    <location>
        <begin position="182"/>
        <end position="207"/>
    </location>
</feature>
<feature type="transmembrane region" description="Helical" evidence="7">
    <location>
        <begin position="126"/>
        <end position="150"/>
    </location>
</feature>
<feature type="domain" description="ABC transmembrane type-1" evidence="8">
    <location>
        <begin position="89"/>
        <end position="307"/>
    </location>
</feature>
<dbReference type="PROSITE" id="PS50928">
    <property type="entry name" value="ABC_TM1"/>
    <property type="match status" value="1"/>
</dbReference>
<comment type="caution">
    <text evidence="9">The sequence shown here is derived from an EMBL/GenBank/DDBJ whole genome shotgun (WGS) entry which is preliminary data.</text>
</comment>
<evidence type="ECO:0000259" key="8">
    <source>
        <dbReference type="PROSITE" id="PS50928"/>
    </source>
</evidence>
<dbReference type="InterPro" id="IPR000515">
    <property type="entry name" value="MetI-like"/>
</dbReference>
<feature type="transmembrane region" description="Helical" evidence="7">
    <location>
        <begin position="30"/>
        <end position="48"/>
    </location>
</feature>
<evidence type="ECO:0000256" key="3">
    <source>
        <dbReference type="ARBA" id="ARBA00022475"/>
    </source>
</evidence>
<dbReference type="RefSeq" id="WP_263061871.1">
    <property type="nucleotide sequence ID" value="NZ_JAOUSE010000033.1"/>
</dbReference>